<comment type="caution">
    <text evidence="1">The sequence shown here is derived from an EMBL/GenBank/DDBJ whole genome shotgun (WGS) entry which is preliminary data.</text>
</comment>
<accession>A0AAN9RG09</accession>
<protein>
    <submittedName>
        <fullName evidence="1">Uncharacterized protein</fullName>
    </submittedName>
</protein>
<name>A0AAN9RG09_PHACN</name>
<proteinExistence type="predicted"/>
<evidence type="ECO:0000313" key="2">
    <source>
        <dbReference type="Proteomes" id="UP001374584"/>
    </source>
</evidence>
<evidence type="ECO:0000313" key="1">
    <source>
        <dbReference type="EMBL" id="KAK7374765.1"/>
    </source>
</evidence>
<dbReference type="AlphaFoldDB" id="A0AAN9RG09"/>
<organism evidence="1 2">
    <name type="scientific">Phaseolus coccineus</name>
    <name type="common">Scarlet runner bean</name>
    <name type="synonym">Phaseolus multiflorus</name>
    <dbReference type="NCBI Taxonomy" id="3886"/>
    <lineage>
        <taxon>Eukaryota</taxon>
        <taxon>Viridiplantae</taxon>
        <taxon>Streptophyta</taxon>
        <taxon>Embryophyta</taxon>
        <taxon>Tracheophyta</taxon>
        <taxon>Spermatophyta</taxon>
        <taxon>Magnoliopsida</taxon>
        <taxon>eudicotyledons</taxon>
        <taxon>Gunneridae</taxon>
        <taxon>Pentapetalae</taxon>
        <taxon>rosids</taxon>
        <taxon>fabids</taxon>
        <taxon>Fabales</taxon>
        <taxon>Fabaceae</taxon>
        <taxon>Papilionoideae</taxon>
        <taxon>50 kb inversion clade</taxon>
        <taxon>NPAAA clade</taxon>
        <taxon>indigoferoid/millettioid clade</taxon>
        <taxon>Phaseoleae</taxon>
        <taxon>Phaseolus</taxon>
    </lineage>
</organism>
<sequence>MAEPNQGTVEEVKRHYEMLFDDLKQIEEGLWSTGSLISTVSLSSLSVLLHYRLFSTGSLLHYRVFPLSTVSSLSTWSTGSLVFTASLHLSLLYRFSFTIGSSPSLQGLPLLYRVFSLSTGSPLYWVPRLPLLYRVFLFSTGLLFSIRLSLLYQLSPFSPLYVSTSSHSLSGLSPLYRASPLSTEYFSLLRPPTLASPLSTGFPLLG</sequence>
<keyword evidence="2" id="KW-1185">Reference proteome</keyword>
<dbReference type="EMBL" id="JAYMYR010000003">
    <property type="protein sequence ID" value="KAK7374765.1"/>
    <property type="molecule type" value="Genomic_DNA"/>
</dbReference>
<dbReference type="Proteomes" id="UP001374584">
    <property type="component" value="Unassembled WGS sequence"/>
</dbReference>
<gene>
    <name evidence="1" type="ORF">VNO80_08203</name>
</gene>
<reference evidence="1 2" key="1">
    <citation type="submission" date="2024-01" db="EMBL/GenBank/DDBJ databases">
        <title>The genomes of 5 underutilized Papilionoideae crops provide insights into root nodulation and disease resistanc.</title>
        <authorList>
            <person name="Jiang F."/>
        </authorList>
    </citation>
    <scope>NUCLEOTIDE SEQUENCE [LARGE SCALE GENOMIC DNA]</scope>
    <source>
        <strain evidence="1">JINMINGXINNONG_FW02</strain>
        <tissue evidence="1">Leaves</tissue>
    </source>
</reference>